<feature type="non-terminal residue" evidence="2">
    <location>
        <position position="167"/>
    </location>
</feature>
<evidence type="ECO:0000313" key="3">
    <source>
        <dbReference type="Proteomes" id="UP000307440"/>
    </source>
</evidence>
<accession>A0A5C3KYR2</accession>
<dbReference type="AlphaFoldDB" id="A0A5C3KYR2"/>
<name>A0A5C3KYR2_COPMA</name>
<evidence type="ECO:0008006" key="4">
    <source>
        <dbReference type="Google" id="ProtNLM"/>
    </source>
</evidence>
<dbReference type="InterPro" id="IPR036875">
    <property type="entry name" value="Znf_CCHC_sf"/>
</dbReference>
<proteinExistence type="predicted"/>
<keyword evidence="1" id="KW-0507">mRNA processing</keyword>
<dbReference type="EMBL" id="ML210182">
    <property type="protein sequence ID" value="TFK25789.1"/>
    <property type="molecule type" value="Genomic_DNA"/>
</dbReference>
<dbReference type="OrthoDB" id="5582182at2759"/>
<dbReference type="GO" id="GO:0006397">
    <property type="term" value="P:mRNA processing"/>
    <property type="evidence" value="ECO:0007669"/>
    <property type="project" value="UniProtKB-KW"/>
</dbReference>
<dbReference type="GO" id="GO:0008270">
    <property type="term" value="F:zinc ion binding"/>
    <property type="evidence" value="ECO:0007669"/>
    <property type="project" value="InterPro"/>
</dbReference>
<dbReference type="GO" id="GO:0003676">
    <property type="term" value="F:nucleic acid binding"/>
    <property type="evidence" value="ECO:0007669"/>
    <property type="project" value="InterPro"/>
</dbReference>
<sequence>MCKIRKLKQTGSCAAFTAQFIEILAELDWTNQTKIQEYYDRLKDSVKTMLCNCKGRYFTRDFEEYAKVCVNIDNEVHNLALNTARNTTAPSANNYRCPFVPYANPSLTSAAPNPPPASNSVVPMEIDAMHRGPLTNEEKERRRTNKLCLYCSQANHFASACPNKKTK</sequence>
<gene>
    <name evidence="2" type="ORF">FA15DRAFT_617027</name>
</gene>
<dbReference type="STRING" id="230819.A0A5C3KYR2"/>
<protein>
    <recommendedName>
        <fullName evidence="4">CCHC-type domain-containing protein</fullName>
    </recommendedName>
</protein>
<dbReference type="SUPFAM" id="SSF57756">
    <property type="entry name" value="Retrovirus zinc finger-like domains"/>
    <property type="match status" value="1"/>
</dbReference>
<keyword evidence="3" id="KW-1185">Reference proteome</keyword>
<evidence type="ECO:0000313" key="2">
    <source>
        <dbReference type="EMBL" id="TFK25789.1"/>
    </source>
</evidence>
<dbReference type="Proteomes" id="UP000307440">
    <property type="component" value="Unassembled WGS sequence"/>
</dbReference>
<organism evidence="2 3">
    <name type="scientific">Coprinopsis marcescibilis</name>
    <name type="common">Agaric fungus</name>
    <name type="synonym">Psathyrella marcescibilis</name>
    <dbReference type="NCBI Taxonomy" id="230819"/>
    <lineage>
        <taxon>Eukaryota</taxon>
        <taxon>Fungi</taxon>
        <taxon>Dikarya</taxon>
        <taxon>Basidiomycota</taxon>
        <taxon>Agaricomycotina</taxon>
        <taxon>Agaricomycetes</taxon>
        <taxon>Agaricomycetidae</taxon>
        <taxon>Agaricales</taxon>
        <taxon>Agaricineae</taxon>
        <taxon>Psathyrellaceae</taxon>
        <taxon>Coprinopsis</taxon>
    </lineage>
</organism>
<evidence type="ECO:0000256" key="1">
    <source>
        <dbReference type="ARBA" id="ARBA00022664"/>
    </source>
</evidence>
<reference evidence="2 3" key="1">
    <citation type="journal article" date="2019" name="Nat. Ecol. Evol.">
        <title>Megaphylogeny resolves global patterns of mushroom evolution.</title>
        <authorList>
            <person name="Varga T."/>
            <person name="Krizsan K."/>
            <person name="Foldi C."/>
            <person name="Dima B."/>
            <person name="Sanchez-Garcia M."/>
            <person name="Sanchez-Ramirez S."/>
            <person name="Szollosi G.J."/>
            <person name="Szarkandi J.G."/>
            <person name="Papp V."/>
            <person name="Albert L."/>
            <person name="Andreopoulos W."/>
            <person name="Angelini C."/>
            <person name="Antonin V."/>
            <person name="Barry K.W."/>
            <person name="Bougher N.L."/>
            <person name="Buchanan P."/>
            <person name="Buyck B."/>
            <person name="Bense V."/>
            <person name="Catcheside P."/>
            <person name="Chovatia M."/>
            <person name="Cooper J."/>
            <person name="Damon W."/>
            <person name="Desjardin D."/>
            <person name="Finy P."/>
            <person name="Geml J."/>
            <person name="Haridas S."/>
            <person name="Hughes K."/>
            <person name="Justo A."/>
            <person name="Karasinski D."/>
            <person name="Kautmanova I."/>
            <person name="Kiss B."/>
            <person name="Kocsube S."/>
            <person name="Kotiranta H."/>
            <person name="LaButti K.M."/>
            <person name="Lechner B.E."/>
            <person name="Liimatainen K."/>
            <person name="Lipzen A."/>
            <person name="Lukacs Z."/>
            <person name="Mihaltcheva S."/>
            <person name="Morgado L.N."/>
            <person name="Niskanen T."/>
            <person name="Noordeloos M.E."/>
            <person name="Ohm R.A."/>
            <person name="Ortiz-Santana B."/>
            <person name="Ovrebo C."/>
            <person name="Racz N."/>
            <person name="Riley R."/>
            <person name="Savchenko A."/>
            <person name="Shiryaev A."/>
            <person name="Soop K."/>
            <person name="Spirin V."/>
            <person name="Szebenyi C."/>
            <person name="Tomsovsky M."/>
            <person name="Tulloss R.E."/>
            <person name="Uehling J."/>
            <person name="Grigoriev I.V."/>
            <person name="Vagvolgyi C."/>
            <person name="Papp T."/>
            <person name="Martin F.M."/>
            <person name="Miettinen O."/>
            <person name="Hibbett D.S."/>
            <person name="Nagy L.G."/>
        </authorList>
    </citation>
    <scope>NUCLEOTIDE SEQUENCE [LARGE SCALE GENOMIC DNA]</scope>
    <source>
        <strain evidence="2 3">CBS 121175</strain>
    </source>
</reference>